<dbReference type="GO" id="GO:0004109">
    <property type="term" value="F:coproporphyrinogen oxidase activity"/>
    <property type="evidence" value="ECO:0007669"/>
    <property type="project" value="InterPro"/>
</dbReference>
<dbReference type="CDD" id="cd01335">
    <property type="entry name" value="Radical_SAM"/>
    <property type="match status" value="1"/>
</dbReference>
<dbReference type="SFLD" id="SFLDF00288">
    <property type="entry name" value="HemN-like__clustered_with_nucl"/>
    <property type="match status" value="1"/>
</dbReference>
<dbReference type="OrthoDB" id="9808022at2"/>
<keyword evidence="13" id="KW-1185">Reference proteome</keyword>
<dbReference type="Proteomes" id="UP000245535">
    <property type="component" value="Unassembled WGS sequence"/>
</dbReference>
<dbReference type="InterPro" id="IPR034505">
    <property type="entry name" value="Coproporphyrinogen-III_oxidase"/>
</dbReference>
<name>A0A315ZHQ4_SEDFL</name>
<keyword evidence="4 10" id="KW-0349">Heme</keyword>
<sequence>MAGIYIHIPFCRQACYYCNFHFSTNTTRVEDMTHSIAKEINLQKDYLSEKKLETIYFGGGTPSILSEEQLNLILKEVHKHFEVAKDAEITLEANPDDLTLEKIKSLKRNGINRLSIGIQSFHDQNLKSMNRIHSSEEAIRCVKDAQSEGIENISIDLIYAMPSVDHKLWKKDLEIAMNLNVPHISSYCLTVEEKTVLGNWTRKGKFHPMDDDFAAEQFEILVETLMQNGYEHYEISNFAKPNWHSKHNSNYWKQVPYLGVGPGAHSFDGINRQFNVSNNAHYLKALEENKLPFELDELSKEDNINEYIMISLRTKWGCDLSYLKNQYQFDLLSHFEKELKSYNEGGYIRTENDTLFLTEKGKLLADQIAGDLFL</sequence>
<dbReference type="GO" id="GO:0006779">
    <property type="term" value="P:porphyrin-containing compound biosynthetic process"/>
    <property type="evidence" value="ECO:0007669"/>
    <property type="project" value="InterPro"/>
</dbReference>
<evidence type="ECO:0000256" key="8">
    <source>
        <dbReference type="ARBA" id="ARBA00023014"/>
    </source>
</evidence>
<dbReference type="InterPro" id="IPR013785">
    <property type="entry name" value="Aldolase_TIM"/>
</dbReference>
<evidence type="ECO:0000256" key="3">
    <source>
        <dbReference type="ARBA" id="ARBA00017228"/>
    </source>
</evidence>
<accession>A0A315ZHQ4</accession>
<dbReference type="NCBIfam" id="TIGR00539">
    <property type="entry name" value="hemN_rel"/>
    <property type="match status" value="1"/>
</dbReference>
<dbReference type="InterPro" id="IPR006638">
    <property type="entry name" value="Elp3/MiaA/NifB-like_rSAM"/>
</dbReference>
<keyword evidence="10" id="KW-0004">4Fe-4S</keyword>
<evidence type="ECO:0000256" key="4">
    <source>
        <dbReference type="ARBA" id="ARBA00022617"/>
    </source>
</evidence>
<protein>
    <recommendedName>
        <fullName evidence="3 10">Heme chaperone HemW</fullName>
    </recommendedName>
</protein>
<dbReference type="InterPro" id="IPR058240">
    <property type="entry name" value="rSAM_sf"/>
</dbReference>
<keyword evidence="5 10" id="KW-0949">S-adenosyl-L-methionine</keyword>
<dbReference type="InterPro" id="IPR004559">
    <property type="entry name" value="HemW-like"/>
</dbReference>
<organism evidence="12 13">
    <name type="scientific">Sediminitomix flava</name>
    <dbReference type="NCBI Taxonomy" id="379075"/>
    <lineage>
        <taxon>Bacteria</taxon>
        <taxon>Pseudomonadati</taxon>
        <taxon>Bacteroidota</taxon>
        <taxon>Cytophagia</taxon>
        <taxon>Cytophagales</taxon>
        <taxon>Flammeovirgaceae</taxon>
        <taxon>Sediminitomix</taxon>
    </lineage>
</organism>
<dbReference type="GO" id="GO:0005737">
    <property type="term" value="C:cytoplasm"/>
    <property type="evidence" value="ECO:0007669"/>
    <property type="project" value="UniProtKB-SubCell"/>
</dbReference>
<dbReference type="RefSeq" id="WP_109616300.1">
    <property type="nucleotide sequence ID" value="NZ_QGDO01000001.1"/>
</dbReference>
<evidence type="ECO:0000256" key="5">
    <source>
        <dbReference type="ARBA" id="ARBA00022691"/>
    </source>
</evidence>
<dbReference type="EMBL" id="QGDO01000001">
    <property type="protein sequence ID" value="PWJ44832.1"/>
    <property type="molecule type" value="Genomic_DNA"/>
</dbReference>
<dbReference type="Pfam" id="PF04055">
    <property type="entry name" value="Radical_SAM"/>
    <property type="match status" value="1"/>
</dbReference>
<comment type="function">
    <text evidence="10">Probably acts as a heme chaperone, transferring heme to an unknown acceptor. Binds one molecule of heme per monomer, possibly covalently. Binds 1 [4Fe-4S] cluster. The cluster is coordinated with 3 cysteines and an exchangeable S-adenosyl-L-methionine.</text>
</comment>
<keyword evidence="10" id="KW-0963">Cytoplasm</keyword>
<dbReference type="SUPFAM" id="SSF102114">
    <property type="entry name" value="Radical SAM enzymes"/>
    <property type="match status" value="1"/>
</dbReference>
<comment type="similarity">
    <text evidence="2">Belongs to the anaerobic coproporphyrinogen-III oxidase family. HemW subfamily.</text>
</comment>
<evidence type="ECO:0000256" key="2">
    <source>
        <dbReference type="ARBA" id="ARBA00006100"/>
    </source>
</evidence>
<dbReference type="Gene3D" id="3.20.20.70">
    <property type="entry name" value="Aldolase class I"/>
    <property type="match status" value="1"/>
</dbReference>
<reference evidence="12 13" key="1">
    <citation type="submission" date="2018-03" db="EMBL/GenBank/DDBJ databases">
        <title>Genomic Encyclopedia of Archaeal and Bacterial Type Strains, Phase II (KMG-II): from individual species to whole genera.</title>
        <authorList>
            <person name="Goeker M."/>
        </authorList>
    </citation>
    <scope>NUCLEOTIDE SEQUENCE [LARGE SCALE GENOMIC DNA]</scope>
    <source>
        <strain evidence="12 13">DSM 28229</strain>
    </source>
</reference>
<evidence type="ECO:0000256" key="10">
    <source>
        <dbReference type="RuleBase" id="RU364116"/>
    </source>
</evidence>
<evidence type="ECO:0000256" key="6">
    <source>
        <dbReference type="ARBA" id="ARBA00022723"/>
    </source>
</evidence>
<keyword evidence="7 10" id="KW-0408">Iron</keyword>
<evidence type="ECO:0000313" key="13">
    <source>
        <dbReference type="Proteomes" id="UP000245535"/>
    </source>
</evidence>
<evidence type="ECO:0000256" key="9">
    <source>
        <dbReference type="ARBA" id="ARBA00023186"/>
    </source>
</evidence>
<dbReference type="InterPro" id="IPR010723">
    <property type="entry name" value="HemN_C"/>
</dbReference>
<comment type="subcellular location">
    <subcellularLocation>
        <location evidence="10">Cytoplasm</location>
    </subcellularLocation>
</comment>
<dbReference type="SFLD" id="SFLDF00562">
    <property type="entry name" value="HemN-like__clustered_with_heat"/>
    <property type="match status" value="1"/>
</dbReference>
<dbReference type="SMART" id="SM00729">
    <property type="entry name" value="Elp3"/>
    <property type="match status" value="1"/>
</dbReference>
<dbReference type="InterPro" id="IPR007197">
    <property type="entry name" value="rSAM"/>
</dbReference>
<keyword evidence="9 10" id="KW-0143">Chaperone</keyword>
<proteinExistence type="inferred from homology"/>
<gene>
    <name evidence="12" type="ORF">BC781_1011211</name>
</gene>
<evidence type="ECO:0000259" key="11">
    <source>
        <dbReference type="PROSITE" id="PS51918"/>
    </source>
</evidence>
<evidence type="ECO:0000256" key="7">
    <source>
        <dbReference type="ARBA" id="ARBA00023004"/>
    </source>
</evidence>
<dbReference type="PROSITE" id="PS51918">
    <property type="entry name" value="RADICAL_SAM"/>
    <property type="match status" value="1"/>
</dbReference>
<dbReference type="PANTHER" id="PTHR13932">
    <property type="entry name" value="COPROPORPHYRINIGEN III OXIDASE"/>
    <property type="match status" value="1"/>
</dbReference>
<dbReference type="GO" id="GO:0046872">
    <property type="term" value="F:metal ion binding"/>
    <property type="evidence" value="ECO:0007669"/>
    <property type="project" value="UniProtKB-UniRule"/>
</dbReference>
<dbReference type="AlphaFoldDB" id="A0A315ZHQ4"/>
<dbReference type="Pfam" id="PF06969">
    <property type="entry name" value="HemN_C"/>
    <property type="match status" value="1"/>
</dbReference>
<dbReference type="PANTHER" id="PTHR13932:SF5">
    <property type="entry name" value="RADICAL S-ADENOSYL METHIONINE DOMAIN-CONTAINING PROTEIN 1, MITOCHONDRIAL"/>
    <property type="match status" value="1"/>
</dbReference>
<feature type="domain" description="Radical SAM core" evidence="11">
    <location>
        <begin position="1"/>
        <end position="231"/>
    </location>
</feature>
<keyword evidence="8 10" id="KW-0411">Iron-sulfur</keyword>
<comment type="cofactor">
    <cofactor evidence="1">
        <name>[4Fe-4S] cluster</name>
        <dbReference type="ChEBI" id="CHEBI:49883"/>
    </cofactor>
</comment>
<keyword evidence="6 10" id="KW-0479">Metal-binding</keyword>
<evidence type="ECO:0000313" key="12">
    <source>
        <dbReference type="EMBL" id="PWJ44832.1"/>
    </source>
</evidence>
<dbReference type="SFLD" id="SFLDG01065">
    <property type="entry name" value="anaerobic_coproporphyrinogen-I"/>
    <property type="match status" value="1"/>
</dbReference>
<dbReference type="SFLD" id="SFLDS00029">
    <property type="entry name" value="Radical_SAM"/>
    <property type="match status" value="1"/>
</dbReference>
<evidence type="ECO:0000256" key="1">
    <source>
        <dbReference type="ARBA" id="ARBA00001966"/>
    </source>
</evidence>
<dbReference type="GO" id="GO:0051539">
    <property type="term" value="F:4 iron, 4 sulfur cluster binding"/>
    <property type="evidence" value="ECO:0007669"/>
    <property type="project" value="UniProtKB-UniRule"/>
</dbReference>
<comment type="caution">
    <text evidence="12">The sequence shown here is derived from an EMBL/GenBank/DDBJ whole genome shotgun (WGS) entry which is preliminary data.</text>
</comment>